<proteinExistence type="predicted"/>
<feature type="transmembrane region" description="Helical" evidence="1">
    <location>
        <begin position="69"/>
        <end position="94"/>
    </location>
</feature>
<feature type="transmembrane region" description="Helical" evidence="1">
    <location>
        <begin position="379"/>
        <end position="398"/>
    </location>
</feature>
<name>A0ABW2P9U2_9ACTN</name>
<feature type="transmembrane region" description="Helical" evidence="1">
    <location>
        <begin position="166"/>
        <end position="186"/>
    </location>
</feature>
<protein>
    <submittedName>
        <fullName evidence="2">Amino acid transporter</fullName>
    </submittedName>
</protein>
<feature type="transmembrane region" description="Helical" evidence="1">
    <location>
        <begin position="278"/>
        <end position="304"/>
    </location>
</feature>
<accession>A0ABW2P9U2</accession>
<sequence length="644" mass="69385">MAATSTPPASDERADDKLRAWLLHGLLQSDRKSVGHHAEPAPHEQHHWWQVMCLTGVDYFSTLGYQPGIAALAAGALSPVATLLLVALTLFGALPTYRAVAAESPNGLGSLSMLEGLLPGWRGKLLVLFLLGFVATAFVVTITLSAADATAHLLQNPFVPDFFEGWKVPITLLLIALLGVVFLGGFSEAIGLAVVLVAVYLALNVVVVVTAVAQAVAHPALVGDWRQALVTEHSGPLAMIAVSLFVMPKLALGLSGFETGVAVMPLVKGDLAQRVKGAKLLLTTAALIMSVFLIASSFATSVLIPAKEFHEGGKASGRALAYLAHTYLGDLFGTVYDLSTMAILWFAGASAMAGLLNIVPRYLPRYGMAPDWTRAVRPLVLVFTAIAFAITVFFDAGVEEQGGAYATGVLALILSAAVAVTLSCWQKRHLRRTIGFGVVALILAYTAIANIIERPDGLKIAFFFVLAIIVTSLISRATRSTELRVSAIELDEEAKRLIDVPGKIRIIANEPDARDQQEYADKDYETRRNNHLPDDEPLLFLEVTIEDASEFHSELCVRGEERHGYKILTVEAATVPNTIAAVLLHIRDETDKLPHVYFHWSEGNPIAALLRYLVFGGGDVAPLTREVLRQAEPDDTRRPPVHVG</sequence>
<dbReference type="Proteomes" id="UP001596496">
    <property type="component" value="Unassembled WGS sequence"/>
</dbReference>
<dbReference type="Gene3D" id="1.20.1740.10">
    <property type="entry name" value="Amino acid/polyamine transporter I"/>
    <property type="match status" value="1"/>
</dbReference>
<feature type="transmembrane region" description="Helical" evidence="1">
    <location>
        <begin position="237"/>
        <end position="257"/>
    </location>
</feature>
<keyword evidence="1" id="KW-0812">Transmembrane</keyword>
<feature type="transmembrane region" description="Helical" evidence="1">
    <location>
        <begin position="125"/>
        <end position="146"/>
    </location>
</feature>
<dbReference type="EMBL" id="JBHTCG010000026">
    <property type="protein sequence ID" value="MFC7386383.1"/>
    <property type="molecule type" value="Genomic_DNA"/>
</dbReference>
<feature type="transmembrane region" description="Helical" evidence="1">
    <location>
        <begin position="338"/>
        <end position="359"/>
    </location>
</feature>
<keyword evidence="1" id="KW-0472">Membrane</keyword>
<keyword evidence="1" id="KW-1133">Transmembrane helix</keyword>
<dbReference type="RefSeq" id="WP_380830136.1">
    <property type="nucleotide sequence ID" value="NZ_JBHTCG010000026.1"/>
</dbReference>
<feature type="transmembrane region" description="Helical" evidence="1">
    <location>
        <begin position="458"/>
        <end position="475"/>
    </location>
</feature>
<gene>
    <name evidence="2" type="ORF">ACFQSB_29540</name>
</gene>
<evidence type="ECO:0000313" key="3">
    <source>
        <dbReference type="Proteomes" id="UP001596496"/>
    </source>
</evidence>
<reference evidence="3" key="1">
    <citation type="journal article" date="2019" name="Int. J. Syst. Evol. Microbiol.">
        <title>The Global Catalogue of Microorganisms (GCM) 10K type strain sequencing project: providing services to taxonomists for standard genome sequencing and annotation.</title>
        <authorList>
            <consortium name="The Broad Institute Genomics Platform"/>
            <consortium name="The Broad Institute Genome Sequencing Center for Infectious Disease"/>
            <person name="Wu L."/>
            <person name="Ma J."/>
        </authorList>
    </citation>
    <scope>NUCLEOTIDE SEQUENCE [LARGE SCALE GENOMIC DNA]</scope>
    <source>
        <strain evidence="3">CECT 7649</strain>
    </source>
</reference>
<comment type="caution">
    <text evidence="2">The sequence shown here is derived from an EMBL/GenBank/DDBJ whole genome shotgun (WGS) entry which is preliminary data.</text>
</comment>
<feature type="transmembrane region" description="Helical" evidence="1">
    <location>
        <begin position="404"/>
        <end position="422"/>
    </location>
</feature>
<evidence type="ECO:0000313" key="2">
    <source>
        <dbReference type="EMBL" id="MFC7386383.1"/>
    </source>
</evidence>
<organism evidence="2 3">
    <name type="scientific">Sphaerisporangium rhizosphaerae</name>
    <dbReference type="NCBI Taxonomy" id="2269375"/>
    <lineage>
        <taxon>Bacteria</taxon>
        <taxon>Bacillati</taxon>
        <taxon>Actinomycetota</taxon>
        <taxon>Actinomycetes</taxon>
        <taxon>Streptosporangiales</taxon>
        <taxon>Streptosporangiaceae</taxon>
        <taxon>Sphaerisporangium</taxon>
    </lineage>
</organism>
<feature type="transmembrane region" description="Helical" evidence="1">
    <location>
        <begin position="434"/>
        <end position="452"/>
    </location>
</feature>
<keyword evidence="3" id="KW-1185">Reference proteome</keyword>
<evidence type="ECO:0000256" key="1">
    <source>
        <dbReference type="SAM" id="Phobius"/>
    </source>
</evidence>
<feature type="transmembrane region" description="Helical" evidence="1">
    <location>
        <begin position="193"/>
        <end position="217"/>
    </location>
</feature>